<dbReference type="Proteomes" id="UP000287101">
    <property type="component" value="Unassembled WGS sequence"/>
</dbReference>
<evidence type="ECO:0000313" key="2">
    <source>
        <dbReference type="Proteomes" id="UP000287101"/>
    </source>
</evidence>
<dbReference type="OrthoDB" id="2237247at2"/>
<dbReference type="SUPFAM" id="SSF51658">
    <property type="entry name" value="Xylose isomerase-like"/>
    <property type="match status" value="1"/>
</dbReference>
<comment type="caution">
    <text evidence="1">The sequence shown here is derived from an EMBL/GenBank/DDBJ whole genome shotgun (WGS) entry which is preliminary data.</text>
</comment>
<dbReference type="InterPro" id="IPR036237">
    <property type="entry name" value="Xyl_isomerase-like_sf"/>
</dbReference>
<keyword evidence="2" id="KW-1185">Reference proteome</keyword>
<evidence type="ECO:0000313" key="1">
    <source>
        <dbReference type="EMBL" id="RSU03337.1"/>
    </source>
</evidence>
<dbReference type="EMBL" id="NGJY01000002">
    <property type="protein sequence ID" value="RSU03337.1"/>
    <property type="molecule type" value="Genomic_DNA"/>
</dbReference>
<reference evidence="1 2" key="1">
    <citation type="submission" date="2017-05" db="EMBL/GenBank/DDBJ databases">
        <title>Vagococcus spp. assemblies.</title>
        <authorList>
            <person name="Gulvik C.A."/>
        </authorList>
    </citation>
    <scope>NUCLEOTIDE SEQUENCE [LARGE SCALE GENOMIC DNA]</scope>
    <source>
        <strain evidence="1 2">CCUG 41755</strain>
    </source>
</reference>
<dbReference type="RefSeq" id="WP_126831545.1">
    <property type="nucleotide sequence ID" value="NZ_CBCRYB010000001.1"/>
</dbReference>
<sequence>MTLILNTAIFESEIKKGASQLTCIKKYLNNSILKKINGIEFRMEYFPQDYHQMKNELHTIKTYLNKYNYVYMLSIPKQLYSNNILNVSLLSEIKKIQELSFDSIKVSCGDLNEITKEDKAQLIKITEHINLTIENQPNSFGKQHLIEDSLKKIKESNLPIGYTFDSGNWHWISEDPEEALYRLKNYITFFHLKNILNKECRLLSDNASSIWKNLITQLDSEIPVVLEYPIPPKYIEDEVHIIKSYLN</sequence>
<dbReference type="Gene3D" id="3.20.20.150">
    <property type="entry name" value="Divalent-metal-dependent TIM barrel enzymes"/>
    <property type="match status" value="1"/>
</dbReference>
<proteinExistence type="predicted"/>
<accession>A0A430A8D4</accession>
<dbReference type="AlphaFoldDB" id="A0A430A8D4"/>
<protein>
    <recommendedName>
        <fullName evidence="3">Xylose isomerase-like TIM barrel domain-containing protein</fullName>
    </recommendedName>
</protein>
<name>A0A430A8D4_9ENTE</name>
<organism evidence="1 2">
    <name type="scientific">Vagococcus fessus</name>
    <dbReference type="NCBI Taxonomy" id="120370"/>
    <lineage>
        <taxon>Bacteria</taxon>
        <taxon>Bacillati</taxon>
        <taxon>Bacillota</taxon>
        <taxon>Bacilli</taxon>
        <taxon>Lactobacillales</taxon>
        <taxon>Enterococcaceae</taxon>
        <taxon>Vagococcus</taxon>
    </lineage>
</organism>
<gene>
    <name evidence="1" type="ORF">CBF31_06380</name>
</gene>
<evidence type="ECO:0008006" key="3">
    <source>
        <dbReference type="Google" id="ProtNLM"/>
    </source>
</evidence>